<dbReference type="InParanoid" id="A0A1Z5RMN5"/>
<name>A0A1Z5RMN5_SORBI</name>
<feature type="region of interest" description="Disordered" evidence="1">
    <location>
        <begin position="70"/>
        <end position="91"/>
    </location>
</feature>
<organism evidence="2 3">
    <name type="scientific">Sorghum bicolor</name>
    <name type="common">Sorghum</name>
    <name type="synonym">Sorghum vulgare</name>
    <dbReference type="NCBI Taxonomy" id="4558"/>
    <lineage>
        <taxon>Eukaryota</taxon>
        <taxon>Viridiplantae</taxon>
        <taxon>Streptophyta</taxon>
        <taxon>Embryophyta</taxon>
        <taxon>Tracheophyta</taxon>
        <taxon>Spermatophyta</taxon>
        <taxon>Magnoliopsida</taxon>
        <taxon>Liliopsida</taxon>
        <taxon>Poales</taxon>
        <taxon>Poaceae</taxon>
        <taxon>PACMAD clade</taxon>
        <taxon>Panicoideae</taxon>
        <taxon>Andropogonodae</taxon>
        <taxon>Andropogoneae</taxon>
        <taxon>Sorghinae</taxon>
        <taxon>Sorghum</taxon>
    </lineage>
</organism>
<dbReference type="Proteomes" id="UP000000768">
    <property type="component" value="Chromosome 4"/>
</dbReference>
<dbReference type="AlphaFoldDB" id="A0A1Z5RMN5"/>
<keyword evidence="3" id="KW-1185">Reference proteome</keyword>
<reference evidence="2 3" key="1">
    <citation type="journal article" date="2009" name="Nature">
        <title>The Sorghum bicolor genome and the diversification of grasses.</title>
        <authorList>
            <person name="Paterson A.H."/>
            <person name="Bowers J.E."/>
            <person name="Bruggmann R."/>
            <person name="Dubchak I."/>
            <person name="Grimwood J."/>
            <person name="Gundlach H."/>
            <person name="Haberer G."/>
            <person name="Hellsten U."/>
            <person name="Mitros T."/>
            <person name="Poliakov A."/>
            <person name="Schmutz J."/>
            <person name="Spannagl M."/>
            <person name="Tang H."/>
            <person name="Wang X."/>
            <person name="Wicker T."/>
            <person name="Bharti A.K."/>
            <person name="Chapman J."/>
            <person name="Feltus F.A."/>
            <person name="Gowik U."/>
            <person name="Grigoriev I.V."/>
            <person name="Lyons E."/>
            <person name="Maher C.A."/>
            <person name="Martis M."/>
            <person name="Narechania A."/>
            <person name="Otillar R.P."/>
            <person name="Penning B.W."/>
            <person name="Salamov A.A."/>
            <person name="Wang Y."/>
            <person name="Zhang L."/>
            <person name="Carpita N.C."/>
            <person name="Freeling M."/>
            <person name="Gingle A.R."/>
            <person name="Hash C.T."/>
            <person name="Keller B."/>
            <person name="Klein P."/>
            <person name="Kresovich S."/>
            <person name="McCann M.C."/>
            <person name="Ming R."/>
            <person name="Peterson D.G."/>
            <person name="Mehboob-ur-Rahman"/>
            <person name="Ware D."/>
            <person name="Westhoff P."/>
            <person name="Mayer K.F."/>
            <person name="Messing J."/>
            <person name="Rokhsar D.S."/>
        </authorList>
    </citation>
    <scope>NUCLEOTIDE SEQUENCE [LARGE SCALE GENOMIC DNA]</scope>
    <source>
        <strain evidence="3">cv. BTx623</strain>
    </source>
</reference>
<dbReference type="EMBL" id="CM000763">
    <property type="protein sequence ID" value="OQU84831.1"/>
    <property type="molecule type" value="Genomic_DNA"/>
</dbReference>
<feature type="region of interest" description="Disordered" evidence="1">
    <location>
        <begin position="1"/>
        <end position="52"/>
    </location>
</feature>
<evidence type="ECO:0000313" key="2">
    <source>
        <dbReference type="EMBL" id="OQU84831.1"/>
    </source>
</evidence>
<dbReference type="Gramene" id="OQU84831">
    <property type="protein sequence ID" value="OQU84831"/>
    <property type="gene ID" value="SORBI_3004G130932"/>
</dbReference>
<reference evidence="3" key="2">
    <citation type="journal article" date="2018" name="Plant J.">
        <title>The Sorghum bicolor reference genome: improved assembly, gene annotations, a transcriptome atlas, and signatures of genome organization.</title>
        <authorList>
            <person name="McCormick R.F."/>
            <person name="Truong S.K."/>
            <person name="Sreedasyam A."/>
            <person name="Jenkins J."/>
            <person name="Shu S."/>
            <person name="Sims D."/>
            <person name="Kennedy M."/>
            <person name="Amirebrahimi M."/>
            <person name="Weers B.D."/>
            <person name="McKinley B."/>
            <person name="Mattison A."/>
            <person name="Morishige D.T."/>
            <person name="Grimwood J."/>
            <person name="Schmutz J."/>
            <person name="Mullet J.E."/>
        </authorList>
    </citation>
    <scope>NUCLEOTIDE SEQUENCE [LARGE SCALE GENOMIC DNA]</scope>
    <source>
        <strain evidence="3">cv. BTx623</strain>
    </source>
</reference>
<gene>
    <name evidence="2" type="ORF">SORBI_3004G130932</name>
</gene>
<accession>A0A1Z5RMN5</accession>
<sequence>MDPPAAVQTSFPPASASLPSLAAAGLAQPPPAAARSGQRARWRSSSSRSSREWLASCRCGPLVVRLHHKATTAVAPQPSPADPPHKARPLH</sequence>
<protein>
    <submittedName>
        <fullName evidence="2">Uncharacterized protein</fullName>
    </submittedName>
</protein>
<evidence type="ECO:0000313" key="3">
    <source>
        <dbReference type="Proteomes" id="UP000000768"/>
    </source>
</evidence>
<feature type="compositionally biased region" description="Low complexity" evidence="1">
    <location>
        <begin position="12"/>
        <end position="48"/>
    </location>
</feature>
<proteinExistence type="predicted"/>
<evidence type="ECO:0000256" key="1">
    <source>
        <dbReference type="SAM" id="MobiDB-lite"/>
    </source>
</evidence>